<evidence type="ECO:0000256" key="20">
    <source>
        <dbReference type="ARBA" id="ARBA00033328"/>
    </source>
</evidence>
<dbReference type="GO" id="GO:0046872">
    <property type="term" value="F:metal ion binding"/>
    <property type="evidence" value="ECO:0007669"/>
    <property type="project" value="UniProtKB-KW"/>
</dbReference>
<accession>A0A6C0GSP8</accession>
<evidence type="ECO:0000256" key="5">
    <source>
        <dbReference type="ARBA" id="ARBA00014116"/>
    </source>
</evidence>
<dbReference type="GO" id="GO:0005764">
    <property type="term" value="C:lysosome"/>
    <property type="evidence" value="ECO:0007669"/>
    <property type="project" value="UniProtKB-SubCell"/>
</dbReference>
<keyword evidence="14" id="KW-0333">Golgi apparatus</keyword>
<evidence type="ECO:0000256" key="15">
    <source>
        <dbReference type="ARBA" id="ARBA00023049"/>
    </source>
</evidence>
<dbReference type="Gene3D" id="3.50.30.30">
    <property type="match status" value="1"/>
</dbReference>
<evidence type="ECO:0000313" key="24">
    <source>
        <dbReference type="Proteomes" id="UP000480178"/>
    </source>
</evidence>
<reference evidence="23 24" key="1">
    <citation type="submission" date="2020-01" db="EMBL/GenBank/DDBJ databases">
        <authorList>
            <person name="Kim M.K."/>
        </authorList>
    </citation>
    <scope>NUCLEOTIDE SEQUENCE [LARGE SCALE GENOMIC DNA]</scope>
    <source>
        <strain evidence="23 24">172606-1</strain>
    </source>
</reference>
<comment type="subcellular location">
    <subcellularLocation>
        <location evidence="1">Endoplasmic reticulum</location>
    </subcellularLocation>
    <subcellularLocation>
        <location evidence="3">Golgi apparatus</location>
    </subcellularLocation>
    <subcellularLocation>
        <location evidence="2">Lysosome</location>
    </subcellularLocation>
    <subcellularLocation>
        <location evidence="4">Secreted</location>
    </subcellularLocation>
</comment>
<dbReference type="PANTHER" id="PTHR12053">
    <property type="entry name" value="PROTEASE FAMILY M28 PLASMA GLUTAMATE CARBOXYPEPTIDASE-RELATED"/>
    <property type="match status" value="1"/>
</dbReference>
<dbReference type="InterPro" id="IPR039866">
    <property type="entry name" value="CPQ"/>
</dbReference>
<dbReference type="KEGG" id="rhoz:GXP67_33150"/>
<keyword evidence="12" id="KW-0256">Endoplasmic reticulum</keyword>
<dbReference type="GO" id="GO:0004180">
    <property type="term" value="F:carboxypeptidase activity"/>
    <property type="evidence" value="ECO:0007669"/>
    <property type="project" value="UniProtKB-KW"/>
</dbReference>
<keyword evidence="17" id="KW-0325">Glycoprotein</keyword>
<keyword evidence="8" id="KW-0645">Protease</keyword>
<dbReference type="GO" id="GO:0005576">
    <property type="term" value="C:extracellular region"/>
    <property type="evidence" value="ECO:0007669"/>
    <property type="project" value="UniProtKB-SubCell"/>
</dbReference>
<keyword evidence="13" id="KW-0862">Zinc</keyword>
<keyword evidence="11 23" id="KW-0378">Hydrolase</keyword>
<keyword evidence="7" id="KW-0121">Carboxypeptidase</keyword>
<evidence type="ECO:0000256" key="9">
    <source>
        <dbReference type="ARBA" id="ARBA00022723"/>
    </source>
</evidence>
<protein>
    <recommendedName>
        <fullName evidence="5">Carboxypeptidase Q</fullName>
    </recommendedName>
    <alternativeName>
        <fullName evidence="20">Plasma glutamate carboxypeptidase</fullName>
    </alternativeName>
</protein>
<dbReference type="EMBL" id="CP048222">
    <property type="protein sequence ID" value="QHT71158.1"/>
    <property type="molecule type" value="Genomic_DNA"/>
</dbReference>
<evidence type="ECO:0000256" key="13">
    <source>
        <dbReference type="ARBA" id="ARBA00022833"/>
    </source>
</evidence>
<dbReference type="PANTHER" id="PTHR12053:SF3">
    <property type="entry name" value="CARBOXYPEPTIDASE Q"/>
    <property type="match status" value="1"/>
</dbReference>
<dbReference type="RefSeq" id="WP_162447100.1">
    <property type="nucleotide sequence ID" value="NZ_CP048222.1"/>
</dbReference>
<keyword evidence="9" id="KW-0479">Metal-binding</keyword>
<keyword evidence="16" id="KW-0865">Zymogen</keyword>
<dbReference type="GO" id="GO:0006508">
    <property type="term" value="P:proteolysis"/>
    <property type="evidence" value="ECO:0007669"/>
    <property type="project" value="UniProtKB-KW"/>
</dbReference>
<evidence type="ECO:0000256" key="17">
    <source>
        <dbReference type="ARBA" id="ARBA00023180"/>
    </source>
</evidence>
<keyword evidence="18" id="KW-0458">Lysosome</keyword>
<evidence type="ECO:0000256" key="21">
    <source>
        <dbReference type="SAM" id="SignalP"/>
    </source>
</evidence>
<evidence type="ECO:0000256" key="10">
    <source>
        <dbReference type="ARBA" id="ARBA00022729"/>
    </source>
</evidence>
<evidence type="ECO:0000256" key="8">
    <source>
        <dbReference type="ARBA" id="ARBA00022670"/>
    </source>
</evidence>
<evidence type="ECO:0000256" key="16">
    <source>
        <dbReference type="ARBA" id="ARBA00023145"/>
    </source>
</evidence>
<evidence type="ECO:0000256" key="7">
    <source>
        <dbReference type="ARBA" id="ARBA00022645"/>
    </source>
</evidence>
<evidence type="ECO:0000256" key="19">
    <source>
        <dbReference type="ARBA" id="ARBA00025833"/>
    </source>
</evidence>
<comment type="subunit">
    <text evidence="19">Homodimer. The monomeric form is inactive while the homodimer is active.</text>
</comment>
<evidence type="ECO:0000256" key="18">
    <source>
        <dbReference type="ARBA" id="ARBA00023228"/>
    </source>
</evidence>
<dbReference type="Pfam" id="PF04389">
    <property type="entry name" value="Peptidase_M28"/>
    <property type="match status" value="1"/>
</dbReference>
<evidence type="ECO:0000256" key="1">
    <source>
        <dbReference type="ARBA" id="ARBA00004240"/>
    </source>
</evidence>
<sequence length="459" mass="50359">MKYCFLYCLLFICIASANAQQNDESVIKKIYSESLAKGKTYEWLHYLCKNIGPRLSGSPEAAAAVEFARQVMDTLQLDRVYLQEVMVPHWVRGPKEFATILNSKKIGSRQVNVCALGNSVGTGPAGIIGKVVEVKTFEELEQLGKNKISGKIVFFNRPLDATFFDTFDAYIGAVNQRGTGASQAARFGAIGVVVRSMTTLIDNVPHTGSLRYAPNVPQLPAVALSTADAELLSSLLKDDPDIQFYVQTQCKMLPDVLSYNVIGEIKGSSMPEEVVVVGGHLDSWDLGEGAHDDGAGCVQSMEVLRLFKTLGIRPKRTVRAVLFMNEENGLRGGTKYAEIAAKEPVKHIAAIESDRGGFTPREFFLEEASSGQIQKLSSWKNLFKPYGISDIRAGESGSDILPLKPMGTLLIGYVPDPQRYFDLHHTAEDTFEKVNKREIELGAAAMATLVYLLSEYGVK</sequence>
<feature type="domain" description="Peptidase M28" evidence="22">
    <location>
        <begin position="260"/>
        <end position="448"/>
    </location>
</feature>
<evidence type="ECO:0000256" key="12">
    <source>
        <dbReference type="ARBA" id="ARBA00022824"/>
    </source>
</evidence>
<feature type="signal peptide" evidence="21">
    <location>
        <begin position="1"/>
        <end position="19"/>
    </location>
</feature>
<evidence type="ECO:0000256" key="11">
    <source>
        <dbReference type="ARBA" id="ARBA00022801"/>
    </source>
</evidence>
<dbReference type="AlphaFoldDB" id="A0A6C0GSP8"/>
<dbReference type="Gene3D" id="3.40.630.10">
    <property type="entry name" value="Zn peptidases"/>
    <property type="match status" value="1"/>
</dbReference>
<feature type="chain" id="PRO_5025461346" description="Carboxypeptidase Q" evidence="21">
    <location>
        <begin position="20"/>
        <end position="459"/>
    </location>
</feature>
<proteinExistence type="predicted"/>
<keyword evidence="24" id="KW-1185">Reference proteome</keyword>
<name>A0A6C0GSP8_9BACT</name>
<evidence type="ECO:0000256" key="4">
    <source>
        <dbReference type="ARBA" id="ARBA00004613"/>
    </source>
</evidence>
<dbReference type="GO" id="GO:0070573">
    <property type="term" value="F:metallodipeptidase activity"/>
    <property type="evidence" value="ECO:0007669"/>
    <property type="project" value="InterPro"/>
</dbReference>
<evidence type="ECO:0000313" key="23">
    <source>
        <dbReference type="EMBL" id="QHT71158.1"/>
    </source>
</evidence>
<keyword evidence="10 21" id="KW-0732">Signal</keyword>
<evidence type="ECO:0000256" key="6">
    <source>
        <dbReference type="ARBA" id="ARBA00022525"/>
    </source>
</evidence>
<evidence type="ECO:0000256" key="3">
    <source>
        <dbReference type="ARBA" id="ARBA00004555"/>
    </source>
</evidence>
<organism evidence="23 24">
    <name type="scientific">Rhodocytophaga rosea</name>
    <dbReference type="NCBI Taxonomy" id="2704465"/>
    <lineage>
        <taxon>Bacteria</taxon>
        <taxon>Pseudomonadati</taxon>
        <taxon>Bacteroidota</taxon>
        <taxon>Cytophagia</taxon>
        <taxon>Cytophagales</taxon>
        <taxon>Rhodocytophagaceae</taxon>
        <taxon>Rhodocytophaga</taxon>
    </lineage>
</organism>
<dbReference type="Proteomes" id="UP000480178">
    <property type="component" value="Chromosome"/>
</dbReference>
<keyword evidence="6" id="KW-0964">Secreted</keyword>
<gene>
    <name evidence="23" type="ORF">GXP67_33150</name>
</gene>
<keyword evidence="15" id="KW-0482">Metalloprotease</keyword>
<evidence type="ECO:0000256" key="14">
    <source>
        <dbReference type="ARBA" id="ARBA00023034"/>
    </source>
</evidence>
<evidence type="ECO:0000259" key="22">
    <source>
        <dbReference type="Pfam" id="PF04389"/>
    </source>
</evidence>
<dbReference type="SUPFAM" id="SSF53187">
    <property type="entry name" value="Zn-dependent exopeptidases"/>
    <property type="match status" value="1"/>
</dbReference>
<evidence type="ECO:0000256" key="2">
    <source>
        <dbReference type="ARBA" id="ARBA00004371"/>
    </source>
</evidence>
<dbReference type="InterPro" id="IPR007484">
    <property type="entry name" value="Peptidase_M28"/>
</dbReference>